<dbReference type="PANTHER" id="PTHR43284:SF1">
    <property type="entry name" value="ASPARAGINE SYNTHETASE"/>
    <property type="match status" value="1"/>
</dbReference>
<organism evidence="6 7">
    <name type="scientific">Novosphingobium resinovorum</name>
    <dbReference type="NCBI Taxonomy" id="158500"/>
    <lineage>
        <taxon>Bacteria</taxon>
        <taxon>Pseudomonadati</taxon>
        <taxon>Pseudomonadota</taxon>
        <taxon>Alphaproteobacteria</taxon>
        <taxon>Sphingomonadales</taxon>
        <taxon>Sphingomonadaceae</taxon>
        <taxon>Novosphingobium</taxon>
    </lineage>
</organism>
<sequence length="602" mass="66141">MSQLRFILAIERQQTHGVGPATIEIIEDPRAITLAGSSLWSNRLPQVSSIFGDRGLIIGPVFRRDNFTKVHGEIGMRPETARSIADDLIRNYWGSYLAVISDASDCSAHVMRDPTGNLPVYRTILPNHAVYASDIGMMVEAGIFNAAVDWDAVHEHLRSPEIRRARTCIAGVHELSPGRLCSALGEGSGKQIWTPWAFTSPSTTPRFDEASELLRLNLQKSIAAWGSVAGKVMVPVSGGLDSSVVCAALASEGCDFACVTVATRDPSGDERQYARQLADHFGVRLIERVYDTASVDPDRSAASHLPRPVMKPFAQATRHAFLGAAETVGAKFIFDGNGGDNIFCFLHSSSPVADRFRREGASVGVLHTLADMSRITGCTMPALAKMALKHVRTRRPTYAWRSNDTLLGGMRIMAIPSPHLADHLWPAPERQYGKLAHVALTLAIQNLVEGYDRSRDIALFSPLLSQPIVEACLTIPTWLWCKNGVNRAVARAAFKEMLPPQVISRTSKSGPDSFVHEIYRTYRARIRESLLDGLLAANDVLDRTAVEHALKLEPVELGETLYRLLDIADAEAWARSWEPSEMQRTSFRRAGSIMPSQRSLSA</sequence>
<gene>
    <name evidence="6" type="ORF">BV97_01935</name>
</gene>
<evidence type="ECO:0000256" key="3">
    <source>
        <dbReference type="ARBA" id="ARBA00012737"/>
    </source>
</evidence>
<evidence type="ECO:0000256" key="2">
    <source>
        <dbReference type="ARBA" id="ARBA00005752"/>
    </source>
</evidence>
<dbReference type="eggNOG" id="COG0367">
    <property type="taxonomic scope" value="Bacteria"/>
</dbReference>
<evidence type="ECO:0000259" key="5">
    <source>
        <dbReference type="Pfam" id="PF00733"/>
    </source>
</evidence>
<comment type="similarity">
    <text evidence="2">Belongs to the asparagine synthetase family.</text>
</comment>
<dbReference type="InterPro" id="IPR014729">
    <property type="entry name" value="Rossmann-like_a/b/a_fold"/>
</dbReference>
<dbReference type="PANTHER" id="PTHR43284">
    <property type="entry name" value="ASPARAGINE SYNTHETASE (GLUTAMINE-HYDROLYZING)"/>
    <property type="match status" value="1"/>
</dbReference>
<dbReference type="EC" id="6.3.5.4" evidence="3"/>
<name>A0A031K093_9SPHN</name>
<accession>A0A031K093</accession>
<evidence type="ECO:0000313" key="7">
    <source>
        <dbReference type="Proteomes" id="UP000024329"/>
    </source>
</evidence>
<dbReference type="InterPro" id="IPR029055">
    <property type="entry name" value="Ntn_hydrolases_N"/>
</dbReference>
<dbReference type="GO" id="GO:0004066">
    <property type="term" value="F:asparagine synthase (glutamine-hydrolyzing) activity"/>
    <property type="evidence" value="ECO:0007669"/>
    <property type="project" value="UniProtKB-EC"/>
</dbReference>
<reference evidence="6 7" key="1">
    <citation type="submission" date="2014-03" db="EMBL/GenBank/DDBJ databases">
        <title>Whole genome sequence of Novosphingobium resinovorum KF1.</title>
        <authorList>
            <person name="Gan H.M."/>
            <person name="Gan H.Y."/>
            <person name="Chew T.H."/>
            <person name="Savka M.A."/>
        </authorList>
    </citation>
    <scope>NUCLEOTIDE SEQUENCE [LARGE SCALE GENOMIC DNA]</scope>
    <source>
        <strain evidence="6 7">KF1</strain>
    </source>
</reference>
<dbReference type="PIRSF" id="PIRSF001589">
    <property type="entry name" value="Asn_synthetase_glu-h"/>
    <property type="match status" value="1"/>
</dbReference>
<evidence type="ECO:0000256" key="1">
    <source>
        <dbReference type="ARBA" id="ARBA00005187"/>
    </source>
</evidence>
<comment type="catalytic activity">
    <reaction evidence="4">
        <text>L-aspartate + L-glutamine + ATP + H2O = L-asparagine + L-glutamate + AMP + diphosphate + H(+)</text>
        <dbReference type="Rhea" id="RHEA:12228"/>
        <dbReference type="ChEBI" id="CHEBI:15377"/>
        <dbReference type="ChEBI" id="CHEBI:15378"/>
        <dbReference type="ChEBI" id="CHEBI:29985"/>
        <dbReference type="ChEBI" id="CHEBI:29991"/>
        <dbReference type="ChEBI" id="CHEBI:30616"/>
        <dbReference type="ChEBI" id="CHEBI:33019"/>
        <dbReference type="ChEBI" id="CHEBI:58048"/>
        <dbReference type="ChEBI" id="CHEBI:58359"/>
        <dbReference type="ChEBI" id="CHEBI:456215"/>
        <dbReference type="EC" id="6.3.5.4"/>
    </reaction>
</comment>
<dbReference type="Proteomes" id="UP000024329">
    <property type="component" value="Unassembled WGS sequence"/>
</dbReference>
<evidence type="ECO:0000256" key="4">
    <source>
        <dbReference type="ARBA" id="ARBA00048741"/>
    </source>
</evidence>
<dbReference type="InterPro" id="IPR001962">
    <property type="entry name" value="Asn_synthase"/>
</dbReference>
<dbReference type="RefSeq" id="WP_081798986.1">
    <property type="nucleotide sequence ID" value="NZ_JFYZ01000008.1"/>
</dbReference>
<comment type="pathway">
    <text evidence="1">Amino-acid biosynthesis; L-asparagine biosynthesis; L-asparagine from L-aspartate (L-Gln route): step 1/1.</text>
</comment>
<dbReference type="AlphaFoldDB" id="A0A031K093"/>
<dbReference type="Pfam" id="PF00733">
    <property type="entry name" value="Asn_synthase"/>
    <property type="match status" value="1"/>
</dbReference>
<protein>
    <recommendedName>
        <fullName evidence="3">asparagine synthase (glutamine-hydrolyzing)</fullName>
        <ecNumber evidence="3">6.3.5.4</ecNumber>
    </recommendedName>
</protein>
<dbReference type="SUPFAM" id="SSF56235">
    <property type="entry name" value="N-terminal nucleophile aminohydrolases (Ntn hydrolases)"/>
    <property type="match status" value="1"/>
</dbReference>
<dbReference type="EMBL" id="JFYZ01000008">
    <property type="protein sequence ID" value="EZP82438.1"/>
    <property type="molecule type" value="Genomic_DNA"/>
</dbReference>
<dbReference type="GO" id="GO:0006529">
    <property type="term" value="P:asparagine biosynthetic process"/>
    <property type="evidence" value="ECO:0007669"/>
    <property type="project" value="InterPro"/>
</dbReference>
<dbReference type="InterPro" id="IPR051786">
    <property type="entry name" value="ASN_synthetase/amidase"/>
</dbReference>
<evidence type="ECO:0000313" key="6">
    <source>
        <dbReference type="EMBL" id="EZP82438.1"/>
    </source>
</evidence>
<dbReference type="SUPFAM" id="SSF52402">
    <property type="entry name" value="Adenine nucleotide alpha hydrolases-like"/>
    <property type="match status" value="1"/>
</dbReference>
<proteinExistence type="inferred from homology"/>
<dbReference type="InterPro" id="IPR006426">
    <property type="entry name" value="Asn_synth_AEB"/>
</dbReference>
<feature type="domain" description="Asparagine synthetase" evidence="5">
    <location>
        <begin position="230"/>
        <end position="574"/>
    </location>
</feature>
<dbReference type="Gene3D" id="3.40.50.620">
    <property type="entry name" value="HUPs"/>
    <property type="match status" value="1"/>
</dbReference>
<comment type="caution">
    <text evidence="6">The sequence shown here is derived from an EMBL/GenBank/DDBJ whole genome shotgun (WGS) entry which is preliminary data.</text>
</comment>